<proteinExistence type="predicted"/>
<dbReference type="AlphaFoldDB" id="A0A927CSU9"/>
<accession>A0A927CSU9</accession>
<name>A0A927CSU9_9BACL</name>
<protein>
    <submittedName>
        <fullName evidence="1">Uncharacterized protein</fullName>
    </submittedName>
</protein>
<dbReference type="EMBL" id="JACXIY010000025">
    <property type="protein sequence ID" value="MBD2870970.1"/>
    <property type="molecule type" value="Genomic_DNA"/>
</dbReference>
<gene>
    <name evidence="1" type="ORF">IDH41_20500</name>
</gene>
<keyword evidence="2" id="KW-1185">Reference proteome</keyword>
<reference evidence="1" key="1">
    <citation type="submission" date="2020-09" db="EMBL/GenBank/DDBJ databases">
        <title>A novel bacterium of genus Paenibacillus, isolated from South China Sea.</title>
        <authorList>
            <person name="Huang H."/>
            <person name="Mo K."/>
            <person name="Hu Y."/>
        </authorList>
    </citation>
    <scope>NUCLEOTIDE SEQUENCE</scope>
    <source>
        <strain evidence="1">IB182493</strain>
    </source>
</reference>
<evidence type="ECO:0000313" key="1">
    <source>
        <dbReference type="EMBL" id="MBD2870970.1"/>
    </source>
</evidence>
<comment type="caution">
    <text evidence="1">The sequence shown here is derived from an EMBL/GenBank/DDBJ whole genome shotgun (WGS) entry which is preliminary data.</text>
</comment>
<evidence type="ECO:0000313" key="2">
    <source>
        <dbReference type="Proteomes" id="UP000632125"/>
    </source>
</evidence>
<organism evidence="1 2">
    <name type="scientific">Paenibacillus arenilitoris</name>
    <dbReference type="NCBI Taxonomy" id="2772299"/>
    <lineage>
        <taxon>Bacteria</taxon>
        <taxon>Bacillati</taxon>
        <taxon>Bacillota</taxon>
        <taxon>Bacilli</taxon>
        <taxon>Bacillales</taxon>
        <taxon>Paenibacillaceae</taxon>
        <taxon>Paenibacillus</taxon>
    </lineage>
</organism>
<dbReference type="RefSeq" id="WP_190864338.1">
    <property type="nucleotide sequence ID" value="NZ_JACXIY010000025.1"/>
</dbReference>
<sequence length="96" mass="11064">MRFEEHQIKALLKGITSEDQAQIIKAFQKQFNVAIGLTPEDLASMKMELLIPLRDMIRGLVLTRKHVPQMLEAYQALRSAKLPRKTEFGLVKDEEE</sequence>
<dbReference type="Proteomes" id="UP000632125">
    <property type="component" value="Unassembled WGS sequence"/>
</dbReference>